<evidence type="ECO:0000313" key="3">
    <source>
        <dbReference type="Proteomes" id="UP000009175"/>
    </source>
</evidence>
<dbReference type="AlphaFoldDB" id="A1S881"/>
<keyword evidence="3" id="KW-1185">Reference proteome</keyword>
<dbReference type="InterPro" id="IPR036622">
    <property type="entry name" value="LigA_sf"/>
</dbReference>
<name>A1S881_SHEAM</name>
<accession>A1S881</accession>
<organism evidence="2 3">
    <name type="scientific">Shewanella amazonensis (strain ATCC BAA-1098 / SB2B)</name>
    <dbReference type="NCBI Taxonomy" id="326297"/>
    <lineage>
        <taxon>Bacteria</taxon>
        <taxon>Pseudomonadati</taxon>
        <taxon>Pseudomonadota</taxon>
        <taxon>Gammaproteobacteria</taxon>
        <taxon>Alteromonadales</taxon>
        <taxon>Shewanellaceae</taxon>
        <taxon>Shewanella</taxon>
    </lineage>
</organism>
<dbReference type="Gene3D" id="1.10.700.10">
    <property type="entry name" value="Dioxygenase LigAB, LigA subunit"/>
    <property type="match status" value="1"/>
</dbReference>
<dbReference type="HOGENOM" id="CLU_201126_1_0_6"/>
<dbReference type="Proteomes" id="UP000009175">
    <property type="component" value="Chromosome"/>
</dbReference>
<evidence type="ECO:0000313" key="2">
    <source>
        <dbReference type="EMBL" id="ABM00588.1"/>
    </source>
</evidence>
<dbReference type="eggNOG" id="ENOG5033GYV">
    <property type="taxonomic scope" value="Bacteria"/>
</dbReference>
<dbReference type="EMBL" id="CP000507">
    <property type="protein sequence ID" value="ABM00588.1"/>
    <property type="molecule type" value="Genomic_DNA"/>
</dbReference>
<proteinExistence type="predicted"/>
<sequence length="71" mass="7801">MSKLTDFLKQLGEDAALLEAYKKDPEGVMRQHGLSEDEIQAIMSGDKAKLKALGGEEQYQSLVVIYNGNDA</sequence>
<dbReference type="RefSeq" id="WP_011760495.1">
    <property type="nucleotide sequence ID" value="NC_008700.1"/>
</dbReference>
<gene>
    <name evidence="2" type="ordered locus">Sama_2383</name>
</gene>
<dbReference type="Pfam" id="PF07746">
    <property type="entry name" value="LigA"/>
    <property type="match status" value="1"/>
</dbReference>
<dbReference type="KEGG" id="saz:Sama_2383"/>
<dbReference type="STRING" id="326297.Sama_2383"/>
<protein>
    <recommendedName>
        <fullName evidence="1">Extradiol ring-cleavage dioxygenase LigAB LigA subunit domain-containing protein</fullName>
    </recommendedName>
</protein>
<reference evidence="2 3" key="1">
    <citation type="submission" date="2006-12" db="EMBL/GenBank/DDBJ databases">
        <title>Complete sequence of Shewanella amazonensis SB2B.</title>
        <authorList>
            <consortium name="US DOE Joint Genome Institute"/>
            <person name="Copeland A."/>
            <person name="Lucas S."/>
            <person name="Lapidus A."/>
            <person name="Barry K."/>
            <person name="Detter J.C."/>
            <person name="Glavina del Rio T."/>
            <person name="Hammon N."/>
            <person name="Israni S."/>
            <person name="Dalin E."/>
            <person name="Tice H."/>
            <person name="Pitluck S."/>
            <person name="Munk A.C."/>
            <person name="Brettin T."/>
            <person name="Bruce D."/>
            <person name="Han C."/>
            <person name="Tapia R."/>
            <person name="Gilna P."/>
            <person name="Schmutz J."/>
            <person name="Larimer F."/>
            <person name="Land M."/>
            <person name="Hauser L."/>
            <person name="Kyrpides N."/>
            <person name="Mikhailova N."/>
            <person name="Fredrickson J."/>
            <person name="Richardson P."/>
        </authorList>
    </citation>
    <scope>NUCLEOTIDE SEQUENCE [LARGE SCALE GENOMIC DNA]</scope>
    <source>
        <strain evidence="3">ATCC BAA-1098 / SB2B</strain>
    </source>
</reference>
<dbReference type="SUPFAM" id="SSF48076">
    <property type="entry name" value="LigA subunit of an aromatic-ring-opening dioxygenase LigAB"/>
    <property type="match status" value="1"/>
</dbReference>
<feature type="domain" description="Extradiol ring-cleavage dioxygenase LigAB LigA subunit" evidence="1">
    <location>
        <begin position="5"/>
        <end position="59"/>
    </location>
</feature>
<evidence type="ECO:0000259" key="1">
    <source>
        <dbReference type="Pfam" id="PF07746"/>
    </source>
</evidence>
<dbReference type="OrthoDB" id="6197820at2"/>
<dbReference type="InterPro" id="IPR011986">
    <property type="entry name" value="Xdiol_dOase_LigA"/>
</dbReference>